<dbReference type="Proteomes" id="UP001596298">
    <property type="component" value="Unassembled WGS sequence"/>
</dbReference>
<reference evidence="13" key="1">
    <citation type="journal article" date="2019" name="Int. J. Syst. Evol. Microbiol.">
        <title>The Global Catalogue of Microorganisms (GCM) 10K type strain sequencing project: providing services to taxonomists for standard genome sequencing and annotation.</title>
        <authorList>
            <consortium name="The Broad Institute Genomics Platform"/>
            <consortium name="The Broad Institute Genome Sequencing Center for Infectious Disease"/>
            <person name="Wu L."/>
            <person name="Ma J."/>
        </authorList>
    </citation>
    <scope>NUCLEOTIDE SEQUENCE [LARGE SCALE GENOMIC DNA]</scope>
    <source>
        <strain evidence="13">CCUG 58127</strain>
    </source>
</reference>
<evidence type="ECO:0000256" key="9">
    <source>
        <dbReference type="ARBA" id="ARBA00023270"/>
    </source>
</evidence>
<dbReference type="EMBL" id="JBHSWH010000001">
    <property type="protein sequence ID" value="MFC6707075.1"/>
    <property type="molecule type" value="Genomic_DNA"/>
</dbReference>
<comment type="function">
    <text evidence="1 11">Transaldolase is important for the balance of metabolites in the pentose-phosphate pathway.</text>
</comment>
<keyword evidence="6 11" id="KW-0963">Cytoplasm</keyword>
<evidence type="ECO:0000256" key="1">
    <source>
        <dbReference type="ARBA" id="ARBA00003518"/>
    </source>
</evidence>
<dbReference type="PROSITE" id="PS00958">
    <property type="entry name" value="TRANSALDOLASE_2"/>
    <property type="match status" value="1"/>
</dbReference>
<evidence type="ECO:0000256" key="3">
    <source>
        <dbReference type="ARBA" id="ARBA00004857"/>
    </source>
</evidence>
<dbReference type="Gene3D" id="3.20.20.70">
    <property type="entry name" value="Aldolase class I"/>
    <property type="match status" value="1"/>
</dbReference>
<evidence type="ECO:0000256" key="8">
    <source>
        <dbReference type="ARBA" id="ARBA00023126"/>
    </source>
</evidence>
<dbReference type="PROSITE" id="PS01054">
    <property type="entry name" value="TRANSALDOLASE_1"/>
    <property type="match status" value="1"/>
</dbReference>
<dbReference type="InterPro" id="IPR013785">
    <property type="entry name" value="Aldolase_TIM"/>
</dbReference>
<gene>
    <name evidence="11 12" type="primary">tal</name>
    <name evidence="12" type="ORF">ACFQDH_17900</name>
</gene>
<feature type="active site" description="Schiff-base intermediate with substrate" evidence="11">
    <location>
        <position position="143"/>
    </location>
</feature>
<keyword evidence="9 11" id="KW-0704">Schiff base</keyword>
<comment type="similarity">
    <text evidence="4 11">Belongs to the transaldolase family. Type 2 subfamily.</text>
</comment>
<dbReference type="PANTHER" id="PTHR10683">
    <property type="entry name" value="TRANSALDOLASE"/>
    <property type="match status" value="1"/>
</dbReference>
<dbReference type="PIRSF" id="PIRSF036915">
    <property type="entry name" value="Trnald_Bac_Plnt"/>
    <property type="match status" value="1"/>
</dbReference>
<keyword evidence="7 11" id="KW-0808">Transferase</keyword>
<evidence type="ECO:0000256" key="4">
    <source>
        <dbReference type="ARBA" id="ARBA00008426"/>
    </source>
</evidence>
<evidence type="ECO:0000256" key="5">
    <source>
        <dbReference type="ARBA" id="ARBA00013151"/>
    </source>
</evidence>
<dbReference type="RefSeq" id="WP_382403744.1">
    <property type="nucleotide sequence ID" value="NZ_JBHSWH010000001.1"/>
</dbReference>
<dbReference type="EC" id="2.2.1.2" evidence="5 11"/>
<accession>A0ABW2AJN7</accession>
<comment type="catalytic activity">
    <reaction evidence="10 11">
        <text>D-sedoheptulose 7-phosphate + D-glyceraldehyde 3-phosphate = D-erythrose 4-phosphate + beta-D-fructose 6-phosphate</text>
        <dbReference type="Rhea" id="RHEA:17053"/>
        <dbReference type="ChEBI" id="CHEBI:16897"/>
        <dbReference type="ChEBI" id="CHEBI:57483"/>
        <dbReference type="ChEBI" id="CHEBI:57634"/>
        <dbReference type="ChEBI" id="CHEBI:59776"/>
        <dbReference type="EC" id="2.2.1.2"/>
    </reaction>
</comment>
<evidence type="ECO:0000256" key="2">
    <source>
        <dbReference type="ARBA" id="ARBA00004496"/>
    </source>
</evidence>
<evidence type="ECO:0000313" key="13">
    <source>
        <dbReference type="Proteomes" id="UP001596298"/>
    </source>
</evidence>
<evidence type="ECO:0000256" key="7">
    <source>
        <dbReference type="ARBA" id="ARBA00022679"/>
    </source>
</evidence>
<comment type="caution">
    <text evidence="12">The sequence shown here is derived from an EMBL/GenBank/DDBJ whole genome shotgun (WGS) entry which is preliminary data.</text>
</comment>
<dbReference type="InterPro" id="IPR001585">
    <property type="entry name" value="TAL/FSA"/>
</dbReference>
<dbReference type="SUPFAM" id="SSF51569">
    <property type="entry name" value="Aldolase"/>
    <property type="match status" value="1"/>
</dbReference>
<sequence>MNVPRTDALQRLSASGVSVWLDDLSRELLAGELDDLVEHYSVVGITSNPTIFASALAQGNRYDEQLKNLAFEGVSVQEAVFRITTDDVRSACDRLRRVYDATNRRNGRVSIEVDPGLAHDTQATVEEARRLWNTVDRENLFVKVPATPEGIPAIEQLIGEGISVNVTLIFSLSRYREVSAAYIAGLWTAAGRKLSLAPIASVASFFVSRVDAAVEKLIGPDDQAAAEALRGQVAIANARLAYQNFKETLRSDDWRDLREQGARPQRPLWASTGVKDPDLRDTLYVEELVAPQTVSTMPLRTLQAVADHGRITSDTITGNYGAAQRTIRTAEDHGVDLAQVTEELEQDGVRKFEASWAELAGTVHQQLAQLEKQEQRE</sequence>
<organism evidence="12 13">
    <name type="scientific">Flexivirga alba</name>
    <dbReference type="NCBI Taxonomy" id="702742"/>
    <lineage>
        <taxon>Bacteria</taxon>
        <taxon>Bacillati</taxon>
        <taxon>Actinomycetota</taxon>
        <taxon>Actinomycetes</taxon>
        <taxon>Micrococcales</taxon>
        <taxon>Dermacoccaceae</taxon>
        <taxon>Flexivirga</taxon>
    </lineage>
</organism>
<name>A0ABW2AJN7_9MICO</name>
<dbReference type="GO" id="GO:0004801">
    <property type="term" value="F:transaldolase activity"/>
    <property type="evidence" value="ECO:0007669"/>
    <property type="project" value="UniProtKB-EC"/>
</dbReference>
<evidence type="ECO:0000313" key="12">
    <source>
        <dbReference type="EMBL" id="MFC6707075.1"/>
    </source>
</evidence>
<evidence type="ECO:0000256" key="10">
    <source>
        <dbReference type="ARBA" id="ARBA00048810"/>
    </source>
</evidence>
<keyword evidence="13" id="KW-1185">Reference proteome</keyword>
<dbReference type="PANTHER" id="PTHR10683:SF31">
    <property type="entry name" value="TRANSALDOLASE"/>
    <property type="match status" value="1"/>
</dbReference>
<dbReference type="NCBIfam" id="NF002881">
    <property type="entry name" value="PRK03343.1"/>
    <property type="match status" value="1"/>
</dbReference>
<dbReference type="InterPro" id="IPR018225">
    <property type="entry name" value="Transaldolase_AS"/>
</dbReference>
<keyword evidence="8 11" id="KW-0570">Pentose shunt</keyword>
<dbReference type="NCBIfam" id="TIGR00876">
    <property type="entry name" value="tal_mycobact"/>
    <property type="match status" value="1"/>
</dbReference>
<comment type="subcellular location">
    <subcellularLocation>
        <location evidence="2 11">Cytoplasm</location>
    </subcellularLocation>
</comment>
<protein>
    <recommendedName>
        <fullName evidence="5 11">Transaldolase</fullName>
        <ecNumber evidence="5 11">2.2.1.2</ecNumber>
    </recommendedName>
</protein>
<dbReference type="CDD" id="cd00955">
    <property type="entry name" value="Transaldolase_like"/>
    <property type="match status" value="1"/>
</dbReference>
<dbReference type="Pfam" id="PF00923">
    <property type="entry name" value="TAL_FSA"/>
    <property type="match status" value="1"/>
</dbReference>
<evidence type="ECO:0000256" key="11">
    <source>
        <dbReference type="HAMAP-Rule" id="MF_00493"/>
    </source>
</evidence>
<dbReference type="InterPro" id="IPR004732">
    <property type="entry name" value="Transaldolase_2"/>
</dbReference>
<evidence type="ECO:0000256" key="6">
    <source>
        <dbReference type="ARBA" id="ARBA00022490"/>
    </source>
</evidence>
<dbReference type="HAMAP" id="MF_00493">
    <property type="entry name" value="Transaldolase_2"/>
    <property type="match status" value="1"/>
</dbReference>
<proteinExistence type="inferred from homology"/>
<comment type="pathway">
    <text evidence="3 11">Carbohydrate degradation; pentose phosphate pathway; D-glyceraldehyde 3-phosphate and beta-D-fructose 6-phosphate from D-ribose 5-phosphate and D-xylulose 5-phosphate (non-oxidative stage): step 2/3.</text>
</comment>